<dbReference type="Proteomes" id="UP000635665">
    <property type="component" value="Unassembled WGS sequence"/>
</dbReference>
<evidence type="ECO:0000313" key="2">
    <source>
        <dbReference type="EMBL" id="MBI6120438.1"/>
    </source>
</evidence>
<protein>
    <submittedName>
        <fullName evidence="2">Uncharacterized protein</fullName>
    </submittedName>
</protein>
<reference evidence="2 3" key="1">
    <citation type="submission" date="2020-12" db="EMBL/GenBank/DDBJ databases">
        <title>Salegentibacter orientalis sp. nov., isolated from costal sediment.</title>
        <authorList>
            <person name="Lian F.-B."/>
        </authorList>
    </citation>
    <scope>NUCLEOTIDE SEQUENCE [LARGE SCALE GENOMIC DNA]</scope>
    <source>
        <strain evidence="2 3">F60176</strain>
    </source>
</reference>
<accession>A0ABS0TKC6</accession>
<gene>
    <name evidence="2" type="ORF">I6U50_10455</name>
</gene>
<proteinExistence type="predicted"/>
<keyword evidence="3" id="KW-1185">Reference proteome</keyword>
<evidence type="ECO:0000313" key="3">
    <source>
        <dbReference type="Proteomes" id="UP000635665"/>
    </source>
</evidence>
<dbReference type="RefSeq" id="WP_198638780.1">
    <property type="nucleotide sequence ID" value="NZ_JAEHNY010000008.1"/>
</dbReference>
<evidence type="ECO:0000256" key="1">
    <source>
        <dbReference type="SAM" id="SignalP"/>
    </source>
</evidence>
<dbReference type="PROSITE" id="PS51257">
    <property type="entry name" value="PROKAR_LIPOPROTEIN"/>
    <property type="match status" value="1"/>
</dbReference>
<organism evidence="2 3">
    <name type="scientific">Salegentibacter maritimus</name>
    <dbReference type="NCBI Taxonomy" id="2794347"/>
    <lineage>
        <taxon>Bacteria</taxon>
        <taxon>Pseudomonadati</taxon>
        <taxon>Bacteroidota</taxon>
        <taxon>Flavobacteriia</taxon>
        <taxon>Flavobacteriales</taxon>
        <taxon>Flavobacteriaceae</taxon>
        <taxon>Salegentibacter</taxon>
    </lineage>
</organism>
<comment type="caution">
    <text evidence="2">The sequence shown here is derived from an EMBL/GenBank/DDBJ whole genome shotgun (WGS) entry which is preliminary data.</text>
</comment>
<keyword evidence="1" id="KW-0732">Signal</keyword>
<name>A0ABS0TKC6_9FLAO</name>
<dbReference type="EMBL" id="JAEHNY010000008">
    <property type="protein sequence ID" value="MBI6120438.1"/>
    <property type="molecule type" value="Genomic_DNA"/>
</dbReference>
<feature type="chain" id="PRO_5045522169" evidence="1">
    <location>
        <begin position="19"/>
        <end position="141"/>
    </location>
</feature>
<feature type="signal peptide" evidence="1">
    <location>
        <begin position="1"/>
        <end position="18"/>
    </location>
</feature>
<sequence>MNKILILLILGIALFSCSSDDTNEKQNNCDLKTIISTEDYIEAPSNFLTINSLEINNNCLKVNFSAGGCNGDTWEVKLIDSGEILESGIPQRNVRLSLKNEELCEAYITKELTFDISNLKVNGNKVQLNIENSGESILYEY</sequence>